<sequence length="536" mass="57567">MKIKAFDDADVIVVGAGLGGSAAAVHLAECGLNVLVLDAGPEPAAAEAARPRTRLRRLLSRIGHKIGLSRPDPSYVSYFTRSSDGHGTAKPVLVRHGRGPGGSSALYAAALSRFRRVDFTRSKPGTAANPALPNDWPINYDEFANYYRCAEAMMGVRGHSDPADPDDLAQLLPPPPLGPEALVIHDALTANGLKPFRLHVAIDYHAGCAECFGYRCQSACKSDAYNHALRQAVESGLLRLRTDATIDRIEVDARGVRLRLAGTGDVLRASRLVLAAGALNTPLLLERSEDLWRETGRPAMLSRGLMFHLSEAFTVRTPVDATVVPRKWLCLRDFYDEGKISIGEIQSTGATVSTGAIMHVLRMRAVKRISRTLMPLVEFLRPAAWTAARLIGPLAIYATITEDLPHPQNMVREEGNRIVACYTPDPDLVAISTAKRAQIRAAFAPLPVRFLSEPGTPNWGHPMGTCRMGTDPATSVVDADGRLHGHPMISVADASAFPSSGGTGPSLTVIAHALRVASVIASEIGEFAEEEQRIAG</sequence>
<keyword evidence="8" id="KW-1185">Reference proteome</keyword>
<organism evidence="7 8">
    <name type="scientific">Amaricoccus macauensis</name>
    <dbReference type="NCBI Taxonomy" id="57001"/>
    <lineage>
        <taxon>Bacteria</taxon>
        <taxon>Pseudomonadati</taxon>
        <taxon>Pseudomonadota</taxon>
        <taxon>Alphaproteobacteria</taxon>
        <taxon>Rhodobacterales</taxon>
        <taxon>Paracoccaceae</taxon>
        <taxon>Amaricoccus</taxon>
    </lineage>
</organism>
<evidence type="ECO:0000256" key="2">
    <source>
        <dbReference type="ARBA" id="ARBA00010790"/>
    </source>
</evidence>
<dbReference type="InterPro" id="IPR036188">
    <property type="entry name" value="FAD/NAD-bd_sf"/>
</dbReference>
<keyword evidence="4" id="KW-0274">FAD</keyword>
<dbReference type="InterPro" id="IPR006076">
    <property type="entry name" value="FAD-dep_OxRdtase"/>
</dbReference>
<gene>
    <name evidence="7" type="ORF">HNP73_004210</name>
</gene>
<dbReference type="EMBL" id="JACHFM010000006">
    <property type="protein sequence ID" value="MBB5224241.1"/>
    <property type="molecule type" value="Genomic_DNA"/>
</dbReference>
<dbReference type="Pfam" id="PF05199">
    <property type="entry name" value="GMC_oxred_C"/>
    <property type="match status" value="1"/>
</dbReference>
<dbReference type="PANTHER" id="PTHR42784:SF1">
    <property type="entry name" value="PYRANOSE 2-OXIDASE"/>
    <property type="match status" value="1"/>
</dbReference>
<dbReference type="InterPro" id="IPR017896">
    <property type="entry name" value="4Fe4S_Fe-S-bd"/>
</dbReference>
<evidence type="ECO:0000313" key="8">
    <source>
        <dbReference type="Proteomes" id="UP000549457"/>
    </source>
</evidence>
<dbReference type="RefSeq" id="WP_184154707.1">
    <property type="nucleotide sequence ID" value="NZ_JACHFM010000006.1"/>
</dbReference>
<keyword evidence="3" id="KW-0285">Flavoprotein</keyword>
<keyword evidence="5" id="KW-0560">Oxidoreductase</keyword>
<dbReference type="SUPFAM" id="SSF51905">
    <property type="entry name" value="FAD/NAD(P)-binding domain"/>
    <property type="match status" value="1"/>
</dbReference>
<dbReference type="GO" id="GO:0016614">
    <property type="term" value="F:oxidoreductase activity, acting on CH-OH group of donors"/>
    <property type="evidence" value="ECO:0007669"/>
    <property type="project" value="InterPro"/>
</dbReference>
<dbReference type="Pfam" id="PF00732">
    <property type="entry name" value="GMC_oxred_N"/>
    <property type="match status" value="1"/>
</dbReference>
<protein>
    <submittedName>
        <fullName evidence="7">Choline dehydrogenase-like flavoprotein</fullName>
    </submittedName>
</protein>
<comment type="similarity">
    <text evidence="2">Belongs to the GMC oxidoreductase family.</text>
</comment>
<evidence type="ECO:0000256" key="4">
    <source>
        <dbReference type="ARBA" id="ARBA00022827"/>
    </source>
</evidence>
<evidence type="ECO:0000259" key="6">
    <source>
        <dbReference type="PROSITE" id="PS51379"/>
    </source>
</evidence>
<evidence type="ECO:0000256" key="3">
    <source>
        <dbReference type="ARBA" id="ARBA00022630"/>
    </source>
</evidence>
<evidence type="ECO:0000313" key="7">
    <source>
        <dbReference type="EMBL" id="MBB5224241.1"/>
    </source>
</evidence>
<dbReference type="Proteomes" id="UP000549457">
    <property type="component" value="Unassembled WGS sequence"/>
</dbReference>
<name>A0A840SYR5_9RHOB</name>
<dbReference type="GO" id="GO:0050660">
    <property type="term" value="F:flavin adenine dinucleotide binding"/>
    <property type="evidence" value="ECO:0007669"/>
    <property type="project" value="InterPro"/>
</dbReference>
<dbReference type="Gene3D" id="3.50.50.60">
    <property type="entry name" value="FAD/NAD(P)-binding domain"/>
    <property type="match status" value="2"/>
</dbReference>
<dbReference type="InterPro" id="IPR051473">
    <property type="entry name" value="P2Ox-like"/>
</dbReference>
<reference evidence="7 8" key="1">
    <citation type="submission" date="2020-08" db="EMBL/GenBank/DDBJ databases">
        <title>Genomic Encyclopedia of Type Strains, Phase IV (KMG-IV): sequencing the most valuable type-strain genomes for metagenomic binning, comparative biology and taxonomic classification.</title>
        <authorList>
            <person name="Goeker M."/>
        </authorList>
    </citation>
    <scope>NUCLEOTIDE SEQUENCE [LARGE SCALE GENOMIC DNA]</scope>
    <source>
        <strain evidence="7 8">DSM 101730</strain>
    </source>
</reference>
<dbReference type="AlphaFoldDB" id="A0A840SYR5"/>
<dbReference type="PROSITE" id="PS51379">
    <property type="entry name" value="4FE4S_FER_2"/>
    <property type="match status" value="1"/>
</dbReference>
<dbReference type="InterPro" id="IPR007867">
    <property type="entry name" value="GMC_OxRtase_C"/>
</dbReference>
<dbReference type="PANTHER" id="PTHR42784">
    <property type="entry name" value="PYRANOSE 2-OXIDASE"/>
    <property type="match status" value="1"/>
</dbReference>
<evidence type="ECO:0000256" key="1">
    <source>
        <dbReference type="ARBA" id="ARBA00001974"/>
    </source>
</evidence>
<dbReference type="InterPro" id="IPR000172">
    <property type="entry name" value="GMC_OxRdtase_N"/>
</dbReference>
<accession>A0A840SYR5</accession>
<evidence type="ECO:0000256" key="5">
    <source>
        <dbReference type="ARBA" id="ARBA00023002"/>
    </source>
</evidence>
<proteinExistence type="inferred from homology"/>
<comment type="caution">
    <text evidence="7">The sequence shown here is derived from an EMBL/GenBank/DDBJ whole genome shotgun (WGS) entry which is preliminary data.</text>
</comment>
<feature type="domain" description="4Fe-4S ferredoxin-type" evidence="6">
    <location>
        <begin position="198"/>
        <end position="230"/>
    </location>
</feature>
<comment type="cofactor">
    <cofactor evidence="1">
        <name>FAD</name>
        <dbReference type="ChEBI" id="CHEBI:57692"/>
    </cofactor>
</comment>
<dbReference type="Pfam" id="PF01266">
    <property type="entry name" value="DAO"/>
    <property type="match status" value="1"/>
</dbReference>